<feature type="transmembrane region" description="Helical" evidence="6">
    <location>
        <begin position="26"/>
        <end position="46"/>
    </location>
</feature>
<dbReference type="Pfam" id="PF09678">
    <property type="entry name" value="Caa3_CtaG"/>
    <property type="match status" value="1"/>
</dbReference>
<evidence type="ECO:0000256" key="1">
    <source>
        <dbReference type="ARBA" id="ARBA00004651"/>
    </source>
</evidence>
<keyword evidence="8" id="KW-1185">Reference proteome</keyword>
<proteinExistence type="predicted"/>
<accession>A0ABN3N0W4</accession>
<dbReference type="EMBL" id="BAAATL010000054">
    <property type="protein sequence ID" value="GAA2512412.1"/>
    <property type="molecule type" value="Genomic_DNA"/>
</dbReference>
<keyword evidence="2" id="KW-1003">Cell membrane</keyword>
<evidence type="ECO:0000313" key="8">
    <source>
        <dbReference type="Proteomes" id="UP001501721"/>
    </source>
</evidence>
<feature type="transmembrane region" description="Helical" evidence="6">
    <location>
        <begin position="58"/>
        <end position="78"/>
    </location>
</feature>
<keyword evidence="4 6" id="KW-1133">Transmembrane helix</keyword>
<protein>
    <submittedName>
        <fullName evidence="7">Uncharacterized protein</fullName>
    </submittedName>
</protein>
<evidence type="ECO:0000256" key="4">
    <source>
        <dbReference type="ARBA" id="ARBA00022989"/>
    </source>
</evidence>
<reference evidence="7 8" key="1">
    <citation type="journal article" date="2019" name="Int. J. Syst. Evol. Microbiol.">
        <title>The Global Catalogue of Microorganisms (GCM) 10K type strain sequencing project: providing services to taxonomists for standard genome sequencing and annotation.</title>
        <authorList>
            <consortium name="The Broad Institute Genomics Platform"/>
            <consortium name="The Broad Institute Genome Sequencing Center for Infectious Disease"/>
            <person name="Wu L."/>
            <person name="Ma J."/>
        </authorList>
    </citation>
    <scope>NUCLEOTIDE SEQUENCE [LARGE SCALE GENOMIC DNA]</scope>
    <source>
        <strain evidence="7 8">JCM 6923</strain>
    </source>
</reference>
<evidence type="ECO:0000256" key="5">
    <source>
        <dbReference type="ARBA" id="ARBA00023136"/>
    </source>
</evidence>
<comment type="subcellular location">
    <subcellularLocation>
        <location evidence="1">Cell membrane</location>
        <topology evidence="1">Multi-pass membrane protein</topology>
    </subcellularLocation>
</comment>
<evidence type="ECO:0000313" key="7">
    <source>
        <dbReference type="EMBL" id="GAA2512412.1"/>
    </source>
</evidence>
<sequence>MLHSPPARLLAHPAVALMLSTGTPGLLYWLMHAHFLASGCLFTYVVAGPDPTPERPGVRARLLYVGFAIAAHALIAQAM</sequence>
<keyword evidence="3 6" id="KW-0812">Transmembrane</keyword>
<keyword evidence="5 6" id="KW-0472">Membrane</keyword>
<evidence type="ECO:0000256" key="2">
    <source>
        <dbReference type="ARBA" id="ARBA00022475"/>
    </source>
</evidence>
<evidence type="ECO:0000256" key="3">
    <source>
        <dbReference type="ARBA" id="ARBA00022692"/>
    </source>
</evidence>
<gene>
    <name evidence="7" type="ORF">GCM10010422_75690</name>
</gene>
<evidence type="ECO:0000256" key="6">
    <source>
        <dbReference type="SAM" id="Phobius"/>
    </source>
</evidence>
<dbReference type="InterPro" id="IPR019108">
    <property type="entry name" value="Caa3_assmbl_CtaG-rel"/>
</dbReference>
<organism evidence="7 8">
    <name type="scientific">Streptomyces graminearus</name>
    <dbReference type="NCBI Taxonomy" id="284030"/>
    <lineage>
        <taxon>Bacteria</taxon>
        <taxon>Bacillati</taxon>
        <taxon>Actinomycetota</taxon>
        <taxon>Actinomycetes</taxon>
        <taxon>Kitasatosporales</taxon>
        <taxon>Streptomycetaceae</taxon>
        <taxon>Streptomyces</taxon>
    </lineage>
</organism>
<dbReference type="Proteomes" id="UP001501721">
    <property type="component" value="Unassembled WGS sequence"/>
</dbReference>
<name>A0ABN3N0W4_9ACTN</name>
<comment type="caution">
    <text evidence="7">The sequence shown here is derived from an EMBL/GenBank/DDBJ whole genome shotgun (WGS) entry which is preliminary data.</text>
</comment>